<evidence type="ECO:0000313" key="2">
    <source>
        <dbReference type="Proteomes" id="UP000244677"/>
    </source>
</evidence>
<dbReference type="KEGG" id="fki:FK004_17955"/>
<accession>A0A2S1LTA4</accession>
<evidence type="ECO:0000313" key="1">
    <source>
        <dbReference type="EMBL" id="AWG26983.1"/>
    </source>
</evidence>
<sequence length="512" mass="55212">MQQTLNEHADAIAVNDGLTLIANQAAQEIELRNSAGDILATLNVSFLNNEGTEFRFNQTTNNLELWNDQGEMLSAVPVGSFVTNVAKSINFKSGQANVLELKDTAGNVLSFVNFNIVNISGLQSALDSKISVVAYNGFVSQTNDALESINGNVTSLIAQDIINVKTQGNQVVQGIKDFVGGVTVPVATTAGQAVRFSQLQTVESAKANINGSNVSPLSFWNIVSQHSNGLGGYAYSDQFVPNSDISSIMIRSGNQSTWKQAGSDTIRDWLNISSVASNNVVYKSLNQDIGGQKTFLEALTVIGIVKCSSEVVSESNRTGSIVFKKNSNSVDAREWVVIPNYSSTGTLDTIVRFDQSSDNFVALTIGRDGHYNFKLPVSLPDGLLPDQAINLRQLKSLVQTTDWVNIPFTPPADTGITINVCRMRLKDGLVLINLEAVKIGGTSTGGISIPMNAIIDPEKIFYQILNNHAQIVDKGIYEVILQSHNLTLNFLANQNGSVKMTCALPIAKSVYN</sequence>
<keyword evidence="2" id="KW-1185">Reference proteome</keyword>
<dbReference type="RefSeq" id="WP_108738477.1">
    <property type="nucleotide sequence ID" value="NZ_CP020919.1"/>
</dbReference>
<dbReference type="Proteomes" id="UP000244677">
    <property type="component" value="Chromosome"/>
</dbReference>
<gene>
    <name evidence="1" type="ORF">FK004_17955</name>
</gene>
<dbReference type="OrthoDB" id="1377500at2"/>
<reference evidence="1 2" key="1">
    <citation type="submission" date="2017-04" db="EMBL/GenBank/DDBJ databases">
        <title>Complete genome sequence of Flavobacterium kingsejong AJ004.</title>
        <authorList>
            <person name="Lee P.C."/>
        </authorList>
    </citation>
    <scope>NUCLEOTIDE SEQUENCE [LARGE SCALE GENOMIC DNA]</scope>
    <source>
        <strain evidence="1 2">AJ004</strain>
    </source>
</reference>
<dbReference type="Gene3D" id="6.10.140.2190">
    <property type="match status" value="1"/>
</dbReference>
<dbReference type="EMBL" id="CP020919">
    <property type="protein sequence ID" value="AWG26983.1"/>
    <property type="molecule type" value="Genomic_DNA"/>
</dbReference>
<name>A0A2S1LTA4_9FLAO</name>
<dbReference type="AlphaFoldDB" id="A0A2S1LTA4"/>
<organism evidence="1 2">
    <name type="scientific">Flavobacterium kingsejongi</name>
    <dbReference type="NCBI Taxonomy" id="1678728"/>
    <lineage>
        <taxon>Bacteria</taxon>
        <taxon>Pseudomonadati</taxon>
        <taxon>Bacteroidota</taxon>
        <taxon>Flavobacteriia</taxon>
        <taxon>Flavobacteriales</taxon>
        <taxon>Flavobacteriaceae</taxon>
        <taxon>Flavobacterium</taxon>
    </lineage>
</organism>
<protein>
    <submittedName>
        <fullName evidence="1">Uncharacterized protein</fullName>
    </submittedName>
</protein>
<proteinExistence type="predicted"/>